<keyword evidence="6" id="KW-0902">Two-component regulatory system</keyword>
<evidence type="ECO:0000256" key="1">
    <source>
        <dbReference type="ARBA" id="ARBA00000085"/>
    </source>
</evidence>
<dbReference type="InterPro" id="IPR000014">
    <property type="entry name" value="PAS"/>
</dbReference>
<dbReference type="Proteomes" id="UP000533637">
    <property type="component" value="Unassembled WGS sequence"/>
</dbReference>
<dbReference type="NCBIfam" id="TIGR00229">
    <property type="entry name" value="sensory_box"/>
    <property type="match status" value="1"/>
</dbReference>
<sequence length="380" mass="42900">MGINDSSNGFQKKVTLNGSDTVHELLNTILDHLPLGVFVKDPEDHFNYLYWNKFMEEITGIDTSQIEGHDDSEVNFNALMSAEERLEVDRQVIRSGKEAEFHGWLKTVSGETKYIEVAKYPISLSNGKPLLLALWRDATVKRAIEKRLEDERDKAEMADKLKSKYLADMSHEIRTPLNAITGFSEMMAFADSDEERMSYYEIIKANNQLLMQLINDILDLSKIEADAIKISYAPIDLNEMMDTTYASIRPRMPKDVKLILEKGLDRCTFGADYIRLLQLINNLVNNAIKNTKRGSITMGYESLGDGKLNFYVKDTGQGIAEAQLQNLFNRFVKVNDYVEGIGLGLAICKGLVTKMGGTIRVESRLGEGSTFSFILPSHAW</sequence>
<dbReference type="Gene3D" id="3.30.450.20">
    <property type="entry name" value="PAS domain"/>
    <property type="match status" value="1"/>
</dbReference>
<dbReference type="RefSeq" id="WP_183671394.1">
    <property type="nucleotide sequence ID" value="NZ_BMPB01000007.1"/>
</dbReference>
<keyword evidence="4" id="KW-0808">Transferase</keyword>
<feature type="domain" description="PAS" evidence="8">
    <location>
        <begin position="22"/>
        <end position="100"/>
    </location>
</feature>
<organism evidence="9 10">
    <name type="scientific">Parabacteroides faecis</name>
    <dbReference type="NCBI Taxonomy" id="1217282"/>
    <lineage>
        <taxon>Bacteria</taxon>
        <taxon>Pseudomonadati</taxon>
        <taxon>Bacteroidota</taxon>
        <taxon>Bacteroidia</taxon>
        <taxon>Bacteroidales</taxon>
        <taxon>Tannerellaceae</taxon>
        <taxon>Parabacteroides</taxon>
    </lineage>
</organism>
<dbReference type="InterPro" id="IPR003594">
    <property type="entry name" value="HATPase_dom"/>
</dbReference>
<dbReference type="InterPro" id="IPR003661">
    <property type="entry name" value="HisK_dim/P_dom"/>
</dbReference>
<comment type="catalytic activity">
    <reaction evidence="1">
        <text>ATP + protein L-histidine = ADP + protein N-phospho-L-histidine.</text>
        <dbReference type="EC" id="2.7.13.3"/>
    </reaction>
</comment>
<dbReference type="SUPFAM" id="SSF55874">
    <property type="entry name" value="ATPase domain of HSP90 chaperone/DNA topoisomerase II/histidine kinase"/>
    <property type="match status" value="1"/>
</dbReference>
<evidence type="ECO:0000256" key="5">
    <source>
        <dbReference type="ARBA" id="ARBA00022777"/>
    </source>
</evidence>
<dbReference type="Gene3D" id="3.30.565.10">
    <property type="entry name" value="Histidine kinase-like ATPase, C-terminal domain"/>
    <property type="match status" value="1"/>
</dbReference>
<reference evidence="9 10" key="1">
    <citation type="submission" date="2020-08" db="EMBL/GenBank/DDBJ databases">
        <title>Genomic Encyclopedia of Type Strains, Phase IV (KMG-IV): sequencing the most valuable type-strain genomes for metagenomic binning, comparative biology and taxonomic classification.</title>
        <authorList>
            <person name="Goeker M."/>
        </authorList>
    </citation>
    <scope>NUCLEOTIDE SEQUENCE [LARGE SCALE GENOMIC DNA]</scope>
    <source>
        <strain evidence="9 10">DSM 102983</strain>
    </source>
</reference>
<dbReference type="SMART" id="SM00388">
    <property type="entry name" value="HisKA"/>
    <property type="match status" value="1"/>
</dbReference>
<comment type="caution">
    <text evidence="9">The sequence shown here is derived from an EMBL/GenBank/DDBJ whole genome shotgun (WGS) entry which is preliminary data.</text>
</comment>
<evidence type="ECO:0000256" key="3">
    <source>
        <dbReference type="ARBA" id="ARBA00022553"/>
    </source>
</evidence>
<protein>
    <recommendedName>
        <fullName evidence="2">histidine kinase</fullName>
        <ecNumber evidence="2">2.7.13.3</ecNumber>
    </recommendedName>
</protein>
<evidence type="ECO:0000259" key="8">
    <source>
        <dbReference type="PROSITE" id="PS50112"/>
    </source>
</evidence>
<proteinExistence type="predicted"/>
<evidence type="ECO:0000256" key="6">
    <source>
        <dbReference type="ARBA" id="ARBA00023012"/>
    </source>
</evidence>
<dbReference type="InterPro" id="IPR035965">
    <property type="entry name" value="PAS-like_dom_sf"/>
</dbReference>
<dbReference type="Gene3D" id="1.10.287.130">
    <property type="match status" value="1"/>
</dbReference>
<dbReference type="InterPro" id="IPR036890">
    <property type="entry name" value="HATPase_C_sf"/>
</dbReference>
<dbReference type="Pfam" id="PF00512">
    <property type="entry name" value="HisKA"/>
    <property type="match status" value="1"/>
</dbReference>
<dbReference type="Pfam" id="PF02518">
    <property type="entry name" value="HATPase_c"/>
    <property type="match status" value="1"/>
</dbReference>
<dbReference type="PANTHER" id="PTHR43711">
    <property type="entry name" value="TWO-COMPONENT HISTIDINE KINASE"/>
    <property type="match status" value="1"/>
</dbReference>
<dbReference type="EMBL" id="JACHOC010000006">
    <property type="protein sequence ID" value="MBB4623206.1"/>
    <property type="molecule type" value="Genomic_DNA"/>
</dbReference>
<evidence type="ECO:0000259" key="7">
    <source>
        <dbReference type="PROSITE" id="PS50109"/>
    </source>
</evidence>
<dbReference type="PANTHER" id="PTHR43711:SF31">
    <property type="entry name" value="HISTIDINE KINASE"/>
    <property type="match status" value="1"/>
</dbReference>
<dbReference type="InterPro" id="IPR036097">
    <property type="entry name" value="HisK_dim/P_sf"/>
</dbReference>
<keyword evidence="5" id="KW-0418">Kinase</keyword>
<dbReference type="InterPro" id="IPR004358">
    <property type="entry name" value="Sig_transdc_His_kin-like_C"/>
</dbReference>
<dbReference type="InterPro" id="IPR013656">
    <property type="entry name" value="PAS_4"/>
</dbReference>
<evidence type="ECO:0000256" key="2">
    <source>
        <dbReference type="ARBA" id="ARBA00012438"/>
    </source>
</evidence>
<dbReference type="SUPFAM" id="SSF55785">
    <property type="entry name" value="PYP-like sensor domain (PAS domain)"/>
    <property type="match status" value="1"/>
</dbReference>
<evidence type="ECO:0000313" key="10">
    <source>
        <dbReference type="Proteomes" id="UP000533637"/>
    </source>
</evidence>
<dbReference type="InterPro" id="IPR005467">
    <property type="entry name" value="His_kinase_dom"/>
</dbReference>
<evidence type="ECO:0000313" key="9">
    <source>
        <dbReference type="EMBL" id="MBB4623206.1"/>
    </source>
</evidence>
<name>A0ABR6KNW3_9BACT</name>
<dbReference type="SUPFAM" id="SSF47384">
    <property type="entry name" value="Homodimeric domain of signal transducing histidine kinase"/>
    <property type="match status" value="1"/>
</dbReference>
<dbReference type="EC" id="2.7.13.3" evidence="2"/>
<dbReference type="InterPro" id="IPR050736">
    <property type="entry name" value="Sensor_HK_Regulatory"/>
</dbReference>
<feature type="domain" description="Histidine kinase" evidence="7">
    <location>
        <begin position="168"/>
        <end position="379"/>
    </location>
</feature>
<dbReference type="PROSITE" id="PS50109">
    <property type="entry name" value="HIS_KIN"/>
    <property type="match status" value="1"/>
</dbReference>
<gene>
    <name evidence="9" type="ORF">GGQ57_003118</name>
</gene>
<keyword evidence="3" id="KW-0597">Phosphoprotein</keyword>
<dbReference type="CDD" id="cd00082">
    <property type="entry name" value="HisKA"/>
    <property type="match status" value="1"/>
</dbReference>
<dbReference type="PRINTS" id="PR00344">
    <property type="entry name" value="BCTRLSENSOR"/>
</dbReference>
<evidence type="ECO:0000256" key="4">
    <source>
        <dbReference type="ARBA" id="ARBA00022679"/>
    </source>
</evidence>
<dbReference type="Pfam" id="PF08448">
    <property type="entry name" value="PAS_4"/>
    <property type="match status" value="1"/>
</dbReference>
<dbReference type="SMART" id="SM00387">
    <property type="entry name" value="HATPase_c"/>
    <property type="match status" value="1"/>
</dbReference>
<keyword evidence="10" id="KW-1185">Reference proteome</keyword>
<dbReference type="PROSITE" id="PS50112">
    <property type="entry name" value="PAS"/>
    <property type="match status" value="1"/>
</dbReference>
<accession>A0ABR6KNW3</accession>